<dbReference type="AlphaFoldDB" id="A0A0D2W1U8"/>
<feature type="compositionally biased region" description="Acidic residues" evidence="1">
    <location>
        <begin position="45"/>
        <end position="57"/>
    </location>
</feature>
<keyword evidence="3" id="KW-1185">Reference proteome</keyword>
<sequence length="170" mass="19591">MKSSFDSKTERVKFTEGTKTKADHEVASYSAKPKRDRHKHFQTPEEFEAAQEDDEDAVSMPSGKKWKKQQDKLRADKELKKPIRELTPEEAAEIFVRVNDADEFIEEHPEGLIVVDPAKTTAEDIEKLKEMVDGEQEIDELEEFGDTTPRVIELQAADRRYDLRTPKAKT</sequence>
<dbReference type="InParanoid" id="A0A0D2W1U8"/>
<evidence type="ECO:0000256" key="1">
    <source>
        <dbReference type="SAM" id="MobiDB-lite"/>
    </source>
</evidence>
<reference evidence="3" key="1">
    <citation type="submission" date="2011-02" db="EMBL/GenBank/DDBJ databases">
        <title>The Genome Sequence of Capsaspora owczarzaki ATCC 30864.</title>
        <authorList>
            <person name="Russ C."/>
            <person name="Cuomo C."/>
            <person name="Burger G."/>
            <person name="Gray M.W."/>
            <person name="Holland P.W.H."/>
            <person name="King N."/>
            <person name="Lang F.B.F."/>
            <person name="Roger A.J."/>
            <person name="Ruiz-Trillo I."/>
            <person name="Young S.K."/>
            <person name="Zeng Q."/>
            <person name="Gargeya S."/>
            <person name="Alvarado L."/>
            <person name="Berlin A."/>
            <person name="Chapman S.B."/>
            <person name="Chen Z."/>
            <person name="Freedman E."/>
            <person name="Gellesch M."/>
            <person name="Goldberg J."/>
            <person name="Griggs A."/>
            <person name="Gujja S."/>
            <person name="Heilman E."/>
            <person name="Heiman D."/>
            <person name="Howarth C."/>
            <person name="Mehta T."/>
            <person name="Neiman D."/>
            <person name="Pearson M."/>
            <person name="Roberts A."/>
            <person name="Saif S."/>
            <person name="Shea T."/>
            <person name="Shenoy N."/>
            <person name="Sisk P."/>
            <person name="Stolte C."/>
            <person name="Sykes S."/>
            <person name="White J."/>
            <person name="Yandava C."/>
            <person name="Haas B."/>
            <person name="Nusbaum C."/>
            <person name="Birren B."/>
        </authorList>
    </citation>
    <scope>NUCLEOTIDE SEQUENCE</scope>
    <source>
        <strain evidence="3">ATCC 30864</strain>
    </source>
</reference>
<dbReference type="EMBL" id="KE346387">
    <property type="protein sequence ID" value="KJE98322.1"/>
    <property type="molecule type" value="Genomic_DNA"/>
</dbReference>
<feature type="region of interest" description="Disordered" evidence="1">
    <location>
        <begin position="1"/>
        <end position="73"/>
    </location>
</feature>
<proteinExistence type="predicted"/>
<protein>
    <submittedName>
        <fullName evidence="2">Uncharacterized protein</fullName>
    </submittedName>
</protein>
<organism evidence="2 3">
    <name type="scientific">Capsaspora owczarzaki (strain ATCC 30864)</name>
    <dbReference type="NCBI Taxonomy" id="595528"/>
    <lineage>
        <taxon>Eukaryota</taxon>
        <taxon>Filasterea</taxon>
        <taxon>Capsaspora</taxon>
    </lineage>
</organism>
<feature type="compositionally biased region" description="Basic and acidic residues" evidence="1">
    <location>
        <begin position="1"/>
        <end position="26"/>
    </location>
</feature>
<name>A0A0D2W1U8_CAPO3</name>
<accession>A0A0D2W1U8</accession>
<evidence type="ECO:0000313" key="2">
    <source>
        <dbReference type="EMBL" id="KJE98322.1"/>
    </source>
</evidence>
<feature type="compositionally biased region" description="Basic residues" evidence="1">
    <location>
        <begin position="32"/>
        <end position="41"/>
    </location>
</feature>
<gene>
    <name evidence="2" type="ORF">CAOG_008299</name>
</gene>
<feature type="non-terminal residue" evidence="2">
    <location>
        <position position="170"/>
    </location>
</feature>
<dbReference type="Proteomes" id="UP000008743">
    <property type="component" value="Unassembled WGS sequence"/>
</dbReference>
<evidence type="ECO:0000313" key="3">
    <source>
        <dbReference type="Proteomes" id="UP000008743"/>
    </source>
</evidence>